<feature type="compositionally biased region" description="Basic and acidic residues" evidence="1">
    <location>
        <begin position="299"/>
        <end position="316"/>
    </location>
</feature>
<dbReference type="InterPro" id="IPR038672">
    <property type="entry name" value="CpcT/CpeT_sf"/>
</dbReference>
<dbReference type="EMBL" id="CAJHNH020002195">
    <property type="protein sequence ID" value="CAG5125888.1"/>
    <property type="molecule type" value="Genomic_DNA"/>
</dbReference>
<dbReference type="InterPro" id="IPR010404">
    <property type="entry name" value="CpcT/CpeT"/>
</dbReference>
<dbReference type="OrthoDB" id="6070554at2759"/>
<dbReference type="Proteomes" id="UP000678393">
    <property type="component" value="Unassembled WGS sequence"/>
</dbReference>
<feature type="compositionally biased region" description="Polar residues" evidence="1">
    <location>
        <begin position="270"/>
        <end position="298"/>
    </location>
</feature>
<evidence type="ECO:0000313" key="3">
    <source>
        <dbReference type="Proteomes" id="UP000678393"/>
    </source>
</evidence>
<gene>
    <name evidence="2" type="ORF">CUNI_LOCUS11446</name>
</gene>
<evidence type="ECO:0000313" key="2">
    <source>
        <dbReference type="EMBL" id="CAG5125888.1"/>
    </source>
</evidence>
<accession>A0A8S3ZCE4</accession>
<evidence type="ECO:0000256" key="1">
    <source>
        <dbReference type="SAM" id="MobiDB-lite"/>
    </source>
</evidence>
<dbReference type="AlphaFoldDB" id="A0A8S3ZCE4"/>
<name>A0A8S3ZCE4_9EUPU</name>
<dbReference type="GO" id="GO:0016829">
    <property type="term" value="F:lyase activity"/>
    <property type="evidence" value="ECO:0007669"/>
    <property type="project" value="InterPro"/>
</dbReference>
<protein>
    <submittedName>
        <fullName evidence="2">Uncharacterized protein</fullName>
    </submittedName>
</protein>
<keyword evidence="3" id="KW-1185">Reference proteome</keyword>
<proteinExistence type="predicted"/>
<feature type="compositionally biased region" description="Basic residues" evidence="1">
    <location>
        <begin position="317"/>
        <end position="331"/>
    </location>
</feature>
<dbReference type="Pfam" id="PF06206">
    <property type="entry name" value="CpeT"/>
    <property type="match status" value="1"/>
</dbReference>
<comment type="caution">
    <text evidence="2">The sequence shown here is derived from an EMBL/GenBank/DDBJ whole genome shotgun (WGS) entry which is preliminary data.</text>
</comment>
<sequence>MYLNIVQSAWSHSAAKGKRSNFSIISRFAIQRLANVLIHFSLLTLSPGRASRESMMQDLQTLATLLPGCYSNVEQYYKHVKRGLPPEKRHFMLKAEIYKMANPMFNDSVTFYFQDFTRSTSEPFRSGFYSFSAETKMNIVKMKTFQLKNNAFIANAFQKSWNFTLGSDVTAEVISSLGLDNGGLRTYGACDMFWKRMGDNTFIGITGPLCLGTLGTDQVRIGVSMTLTPDKLLLTDSWYKLTDGTQITELKVPYILQKLALPSKPGAMTEKSTTSLQDQMSNDIDTPTETKQSLQQNNPRHENSYKPLRSKTDKTYKPGKQKRSHSEKRTTQHRILRNFQQVAAALTSGHDVYFRVELSACTIPQQVKVDRLSFGGMIKNFVFVRQDGYRNGRKDYIYFLSHKTVMGNQGPEFISRQLTLLREGRVKVEITKRFSEPTKVKQGYAFECKLYDDQKGYGGVKLALDPTSHIQTINSFHNLASSVGHGRDLHIVADLARCQGSRKRPAVVMGSQITNYDFVNNGKTVEIFIPFVQMMTSTSDETKTSVQGFMGQILKNSDVILTLITNSQSTNSLDNVFNLSSAYQCTLSNRNEVLTNDVNEHSVKLFYSK</sequence>
<feature type="region of interest" description="Disordered" evidence="1">
    <location>
        <begin position="265"/>
        <end position="331"/>
    </location>
</feature>
<dbReference type="Gene3D" id="2.40.128.590">
    <property type="entry name" value="CpcT/CpeT domain"/>
    <property type="match status" value="1"/>
</dbReference>
<reference evidence="2" key="1">
    <citation type="submission" date="2021-04" db="EMBL/GenBank/DDBJ databases">
        <authorList>
            <consortium name="Molecular Ecology Group"/>
        </authorList>
    </citation>
    <scope>NUCLEOTIDE SEQUENCE</scope>
</reference>
<organism evidence="2 3">
    <name type="scientific">Candidula unifasciata</name>
    <dbReference type="NCBI Taxonomy" id="100452"/>
    <lineage>
        <taxon>Eukaryota</taxon>
        <taxon>Metazoa</taxon>
        <taxon>Spiralia</taxon>
        <taxon>Lophotrochozoa</taxon>
        <taxon>Mollusca</taxon>
        <taxon>Gastropoda</taxon>
        <taxon>Heterobranchia</taxon>
        <taxon>Euthyneura</taxon>
        <taxon>Panpulmonata</taxon>
        <taxon>Eupulmonata</taxon>
        <taxon>Stylommatophora</taxon>
        <taxon>Helicina</taxon>
        <taxon>Helicoidea</taxon>
        <taxon>Geomitridae</taxon>
        <taxon>Candidula</taxon>
    </lineage>
</organism>